<keyword evidence="3" id="KW-1185">Reference proteome</keyword>
<dbReference type="GO" id="GO:0030686">
    <property type="term" value="C:90S preribosome"/>
    <property type="evidence" value="ECO:0007669"/>
    <property type="project" value="TreeGrafter"/>
</dbReference>
<dbReference type="OrthoDB" id="360653at2759"/>
<name>A0A9Q1QKA9_9CARY</name>
<dbReference type="EMBL" id="JAKOGI010000091">
    <property type="protein sequence ID" value="KAJ8444736.1"/>
    <property type="molecule type" value="Genomic_DNA"/>
</dbReference>
<dbReference type="InterPro" id="IPR046523">
    <property type="entry name" value="UTP20_dom"/>
</dbReference>
<dbReference type="Proteomes" id="UP001153076">
    <property type="component" value="Unassembled WGS sequence"/>
</dbReference>
<dbReference type="Pfam" id="PF20416">
    <property type="entry name" value="UTP20"/>
    <property type="match status" value="1"/>
</dbReference>
<evidence type="ECO:0000259" key="1">
    <source>
        <dbReference type="Pfam" id="PF20416"/>
    </source>
</evidence>
<comment type="caution">
    <text evidence="2">The sequence shown here is derived from an EMBL/GenBank/DDBJ whole genome shotgun (WGS) entry which is preliminary data.</text>
</comment>
<proteinExistence type="predicted"/>
<reference evidence="2" key="1">
    <citation type="submission" date="2022-04" db="EMBL/GenBank/DDBJ databases">
        <title>Carnegiea gigantea Genome sequencing and assembly v2.</title>
        <authorList>
            <person name="Copetti D."/>
            <person name="Sanderson M.J."/>
            <person name="Burquez A."/>
            <person name="Wojciechowski M.F."/>
        </authorList>
    </citation>
    <scope>NUCLEOTIDE SEQUENCE</scope>
    <source>
        <strain evidence="2">SGP5-SGP5p</strain>
        <tissue evidence="2">Aerial part</tissue>
    </source>
</reference>
<dbReference type="AlphaFoldDB" id="A0A9Q1QKA9"/>
<dbReference type="PANTHER" id="PTHR17695:SF11">
    <property type="entry name" value="SMALL SUBUNIT PROCESSOME COMPONENT 20 HOMOLOG"/>
    <property type="match status" value="1"/>
</dbReference>
<dbReference type="InterPro" id="IPR052575">
    <property type="entry name" value="SSU_processome_comp_20"/>
</dbReference>
<dbReference type="InterPro" id="IPR016024">
    <property type="entry name" value="ARM-type_fold"/>
</dbReference>
<dbReference type="PANTHER" id="PTHR17695">
    <property type="entry name" value="SMALL SUBUNIT PROCESSOME COMPONENT 20 HOMOLOG"/>
    <property type="match status" value="1"/>
</dbReference>
<dbReference type="GO" id="GO:0032040">
    <property type="term" value="C:small-subunit processome"/>
    <property type="evidence" value="ECO:0007669"/>
    <property type="project" value="TreeGrafter"/>
</dbReference>
<evidence type="ECO:0000313" key="3">
    <source>
        <dbReference type="Proteomes" id="UP001153076"/>
    </source>
</evidence>
<gene>
    <name evidence="2" type="ORF">Cgig2_030410</name>
</gene>
<protein>
    <recommendedName>
        <fullName evidence="1">U3 small nucleolar RNA-associated protein 20 domain-containing protein</fullName>
    </recommendedName>
</protein>
<sequence length="302" mass="33528">MGQDPMASSEVVIPVKSANCVKFSEIQSCLVGTVLPKLQKLLVSDLAKVNVNISLDRLKVLKILSSDTTESQLPSIIHRILNFLKNHLDSIRDESRSALAACLKVLGFEYLPSIVGALKATLKRGFEVHALGYTLHFILSKGLLDSEGGKVDCCFNELLCVIDNDIFGEVAEQKDVQKIASKMKETKKQRCFDTLKLIAQNVTFRTHGLKLLSPVTGRLQKHLTPKVKLKLETILNYIAEGTEKNPSVDQTDLFVFIYGLIDDWNRKTEISLDGVSAKVKLIETSSEMVEKSSLGMNHCVRI</sequence>
<evidence type="ECO:0000313" key="2">
    <source>
        <dbReference type="EMBL" id="KAJ8444736.1"/>
    </source>
</evidence>
<dbReference type="SUPFAM" id="SSF48371">
    <property type="entry name" value="ARM repeat"/>
    <property type="match status" value="1"/>
</dbReference>
<dbReference type="Gene3D" id="1.25.10.10">
    <property type="entry name" value="Leucine-rich Repeat Variant"/>
    <property type="match status" value="1"/>
</dbReference>
<dbReference type="InterPro" id="IPR011989">
    <property type="entry name" value="ARM-like"/>
</dbReference>
<accession>A0A9Q1QKA9</accession>
<feature type="domain" description="U3 small nucleolar RNA-associated protein 20" evidence="1">
    <location>
        <begin position="48"/>
        <end position="261"/>
    </location>
</feature>
<organism evidence="2 3">
    <name type="scientific">Carnegiea gigantea</name>
    <dbReference type="NCBI Taxonomy" id="171969"/>
    <lineage>
        <taxon>Eukaryota</taxon>
        <taxon>Viridiplantae</taxon>
        <taxon>Streptophyta</taxon>
        <taxon>Embryophyta</taxon>
        <taxon>Tracheophyta</taxon>
        <taxon>Spermatophyta</taxon>
        <taxon>Magnoliopsida</taxon>
        <taxon>eudicotyledons</taxon>
        <taxon>Gunneridae</taxon>
        <taxon>Pentapetalae</taxon>
        <taxon>Caryophyllales</taxon>
        <taxon>Cactineae</taxon>
        <taxon>Cactaceae</taxon>
        <taxon>Cactoideae</taxon>
        <taxon>Echinocereeae</taxon>
        <taxon>Carnegiea</taxon>
    </lineage>
</organism>